<evidence type="ECO:0000313" key="1">
    <source>
        <dbReference type="EMBL" id="EJK60483.1"/>
    </source>
</evidence>
<comment type="caution">
    <text evidence="1">The sequence shown here is derived from an EMBL/GenBank/DDBJ whole genome shotgun (WGS) entry which is preliminary data.</text>
</comment>
<dbReference type="EMBL" id="AGNL01021043">
    <property type="protein sequence ID" value="EJK60483.1"/>
    <property type="molecule type" value="Genomic_DNA"/>
</dbReference>
<accession>K0S2Z8</accession>
<dbReference type="eggNOG" id="ENOG502T1SS">
    <property type="taxonomic scope" value="Eukaryota"/>
</dbReference>
<name>K0S2Z8_THAOC</name>
<sequence length="203" mass="22852">MHDVKDDGRRARRQGRRVVSRRTGLALAAQRALGQAPHGSRVGLRLSLVFDGSEDMDVKDDDQVVRANVSALLRPIQEFAVGPESLSLTLDINPDHPDSMARGIAVPMDSHVKKFFDIFTQNVEDREQCREALRTRSNPKIGMYTNEFIAEFGQIFDRGNDGSIAFAVTVLQELGKKRPEYRAIIAKWLGQYKYNPVSEKLLL</sequence>
<dbReference type="AlphaFoldDB" id="K0S2Z8"/>
<reference evidence="1 2" key="1">
    <citation type="journal article" date="2012" name="Genome Biol.">
        <title>Genome and low-iron response of an oceanic diatom adapted to chronic iron limitation.</title>
        <authorList>
            <person name="Lommer M."/>
            <person name="Specht M."/>
            <person name="Roy A.S."/>
            <person name="Kraemer L."/>
            <person name="Andreson R."/>
            <person name="Gutowska M.A."/>
            <person name="Wolf J."/>
            <person name="Bergner S.V."/>
            <person name="Schilhabel M.B."/>
            <person name="Klostermeier U.C."/>
            <person name="Beiko R.G."/>
            <person name="Rosenstiel P."/>
            <person name="Hippler M."/>
            <person name="Laroche J."/>
        </authorList>
    </citation>
    <scope>NUCLEOTIDE SEQUENCE [LARGE SCALE GENOMIC DNA]</scope>
    <source>
        <strain evidence="1 2">CCMP1005</strain>
    </source>
</reference>
<evidence type="ECO:0000313" key="2">
    <source>
        <dbReference type="Proteomes" id="UP000266841"/>
    </source>
</evidence>
<protein>
    <submittedName>
        <fullName evidence="1">Uncharacterized protein</fullName>
    </submittedName>
</protein>
<dbReference type="Proteomes" id="UP000266841">
    <property type="component" value="Unassembled WGS sequence"/>
</dbReference>
<keyword evidence="2" id="KW-1185">Reference proteome</keyword>
<organism evidence="1 2">
    <name type="scientific">Thalassiosira oceanica</name>
    <name type="common">Marine diatom</name>
    <dbReference type="NCBI Taxonomy" id="159749"/>
    <lineage>
        <taxon>Eukaryota</taxon>
        <taxon>Sar</taxon>
        <taxon>Stramenopiles</taxon>
        <taxon>Ochrophyta</taxon>
        <taxon>Bacillariophyta</taxon>
        <taxon>Coscinodiscophyceae</taxon>
        <taxon>Thalassiosirophycidae</taxon>
        <taxon>Thalassiosirales</taxon>
        <taxon>Thalassiosiraceae</taxon>
        <taxon>Thalassiosira</taxon>
    </lineage>
</organism>
<proteinExistence type="predicted"/>
<gene>
    <name evidence="1" type="ORF">THAOC_19159</name>
</gene>